<feature type="domain" description="CzcB-like barrel-sandwich hybrid" evidence="4">
    <location>
        <begin position="72"/>
        <end position="208"/>
    </location>
</feature>
<keyword evidence="6" id="KW-1185">Reference proteome</keyword>
<keyword evidence="2" id="KW-0812">Transmembrane</keyword>
<dbReference type="Pfam" id="PF25973">
    <property type="entry name" value="BSH_CzcB"/>
    <property type="match status" value="1"/>
</dbReference>
<evidence type="ECO:0000256" key="1">
    <source>
        <dbReference type="ARBA" id="ARBA00009477"/>
    </source>
</evidence>
<keyword evidence="5" id="KW-0614">Plasmid</keyword>
<dbReference type="InterPro" id="IPR006143">
    <property type="entry name" value="RND_pump_MFP"/>
</dbReference>
<evidence type="ECO:0000259" key="3">
    <source>
        <dbReference type="Pfam" id="PF25954"/>
    </source>
</evidence>
<reference evidence="5 6" key="1">
    <citation type="submission" date="2023-03" db="EMBL/GenBank/DDBJ databases">
        <authorList>
            <person name="Kaur S."/>
            <person name="Espinosa-Saiz D."/>
            <person name="Velazquez E."/>
            <person name="Menendez E."/>
            <person name="diCenzo G.C."/>
        </authorList>
    </citation>
    <scope>NUCLEOTIDE SEQUENCE [LARGE SCALE GENOMIC DNA]</scope>
    <source>
        <strain evidence="5 6">LMG 27395</strain>
        <plasmid evidence="5 6">unnamed</plasmid>
    </source>
</reference>
<proteinExistence type="inferred from homology"/>
<dbReference type="SUPFAM" id="SSF111369">
    <property type="entry name" value="HlyD-like secretion proteins"/>
    <property type="match status" value="1"/>
</dbReference>
<comment type="similarity">
    <text evidence="1">Belongs to the membrane fusion protein (MFP) (TC 8.A.1) family.</text>
</comment>
<organism evidence="5 6">
    <name type="scientific">Sinorhizobium numidicum</name>
    <dbReference type="NCBI Taxonomy" id="680248"/>
    <lineage>
        <taxon>Bacteria</taxon>
        <taxon>Pseudomonadati</taxon>
        <taxon>Pseudomonadota</taxon>
        <taxon>Alphaproteobacteria</taxon>
        <taxon>Hyphomicrobiales</taxon>
        <taxon>Rhizobiaceae</taxon>
        <taxon>Sinorhizobium/Ensifer group</taxon>
        <taxon>Sinorhizobium</taxon>
    </lineage>
</organism>
<keyword evidence="2" id="KW-1133">Transmembrane helix</keyword>
<dbReference type="InterPro" id="IPR058792">
    <property type="entry name" value="Beta-barrel_RND_2"/>
</dbReference>
<dbReference type="Proteomes" id="UP001235547">
    <property type="component" value="Plasmid unnamed"/>
</dbReference>
<gene>
    <name evidence="5" type="ORF">PYH38_006165</name>
</gene>
<accession>A0ABY8D556</accession>
<dbReference type="PANTHER" id="PTHR30469:SF15">
    <property type="entry name" value="HLYD FAMILY OF SECRETION PROTEINS"/>
    <property type="match status" value="1"/>
</dbReference>
<dbReference type="Gene3D" id="2.40.420.20">
    <property type="match status" value="1"/>
</dbReference>
<dbReference type="Gene3D" id="2.40.30.170">
    <property type="match status" value="1"/>
</dbReference>
<dbReference type="NCBIfam" id="TIGR01730">
    <property type="entry name" value="RND_mfp"/>
    <property type="match status" value="1"/>
</dbReference>
<feature type="transmembrane region" description="Helical" evidence="2">
    <location>
        <begin position="12"/>
        <end position="31"/>
    </location>
</feature>
<dbReference type="Gene3D" id="2.40.50.100">
    <property type="match status" value="1"/>
</dbReference>
<dbReference type="InterPro" id="IPR058647">
    <property type="entry name" value="BSH_CzcB-like"/>
</dbReference>
<evidence type="ECO:0000256" key="2">
    <source>
        <dbReference type="SAM" id="Phobius"/>
    </source>
</evidence>
<feature type="domain" description="CusB-like beta-barrel" evidence="3">
    <location>
        <begin position="216"/>
        <end position="285"/>
    </location>
</feature>
<evidence type="ECO:0000313" key="5">
    <source>
        <dbReference type="EMBL" id="WEX85287.1"/>
    </source>
</evidence>
<dbReference type="PANTHER" id="PTHR30469">
    <property type="entry name" value="MULTIDRUG RESISTANCE PROTEIN MDTA"/>
    <property type="match status" value="1"/>
</dbReference>
<dbReference type="RefSeq" id="WP_280736197.1">
    <property type="nucleotide sequence ID" value="NZ_CP120369.1"/>
</dbReference>
<evidence type="ECO:0000313" key="6">
    <source>
        <dbReference type="Proteomes" id="UP001235547"/>
    </source>
</evidence>
<protein>
    <submittedName>
        <fullName evidence="5">Efflux RND transporter periplasmic adaptor subunit</fullName>
    </submittedName>
</protein>
<evidence type="ECO:0000259" key="4">
    <source>
        <dbReference type="Pfam" id="PF25973"/>
    </source>
</evidence>
<dbReference type="EMBL" id="CP120372">
    <property type="protein sequence ID" value="WEX85287.1"/>
    <property type="molecule type" value="Genomic_DNA"/>
</dbReference>
<sequence length="367" mass="39406">MTIIARCNFGKLAVAITMVIATLLSAGWAVAQIKRDRPIELAQADVSTAVRQDIVNEVRIAGSLTPIRRSTMTSRISSTIIELPVQIGDVVKAGDLLVRFDTEALGSAVTARTAEMDALNAQIELAESVLERNTTLGERGAASEATRLSARANVLKLRAQLRSKQAEVADAERSLSYSELRAEFDGVIAARPVEQGQTVPVNTELMTIVELKRMEVEAGVPTSRIPLVRLKQLVDLTVEGFPGRTFPGEVVRISPTAVAGSRAVRVFIAINNKDGLLRGGMFTTGILKIDDQKDVIALPLAAIRHDADGSFVLKVEGGVLRRQPVELGRRWSGRNLVQLSGVNEGDVIVTAPLPDLVPDTPVAIEGT</sequence>
<name>A0ABY8D556_9HYPH</name>
<dbReference type="Gene3D" id="1.10.287.470">
    <property type="entry name" value="Helix hairpin bin"/>
    <property type="match status" value="1"/>
</dbReference>
<keyword evidence="2" id="KW-0472">Membrane</keyword>
<dbReference type="Pfam" id="PF25954">
    <property type="entry name" value="Beta-barrel_RND_2"/>
    <property type="match status" value="1"/>
</dbReference>
<geneLocation type="plasmid" evidence="5 6">
    <name>unnamed</name>
</geneLocation>